<dbReference type="PRINTS" id="PR00598">
    <property type="entry name" value="HTHMARR"/>
</dbReference>
<sequence length="143" mass="16094">MVSDPISGLQMELADMWQRGRARARKYARAIHPKLDPALYSVLVLLNRSNAVPMSDLIAALDIEKSTLTRQIDSAERLGLVQRIPDPDDARAKLVALTPEARERVTTVQNRQADEWRARLATWDPEDVIALTSLLHRLGSMEN</sequence>
<name>A0A652YR32_NOCGL</name>
<dbReference type="Gene3D" id="1.10.10.10">
    <property type="entry name" value="Winged helix-like DNA-binding domain superfamily/Winged helix DNA-binding domain"/>
    <property type="match status" value="1"/>
</dbReference>
<dbReference type="GO" id="GO:0006950">
    <property type="term" value="P:response to stress"/>
    <property type="evidence" value="ECO:0007669"/>
    <property type="project" value="TreeGrafter"/>
</dbReference>
<dbReference type="Pfam" id="PF01047">
    <property type="entry name" value="MarR"/>
    <property type="match status" value="1"/>
</dbReference>
<dbReference type="PANTHER" id="PTHR33164:SF57">
    <property type="entry name" value="MARR-FAMILY TRANSCRIPTIONAL REGULATOR"/>
    <property type="match status" value="1"/>
</dbReference>
<organism evidence="1">
    <name type="scientific">Nocardia globerula</name>
    <dbReference type="NCBI Taxonomy" id="1818"/>
    <lineage>
        <taxon>Bacteria</taxon>
        <taxon>Bacillati</taxon>
        <taxon>Actinomycetota</taxon>
        <taxon>Actinomycetes</taxon>
        <taxon>Mycobacteriales</taxon>
        <taxon>Nocardiaceae</taxon>
        <taxon>Nocardia</taxon>
    </lineage>
</organism>
<dbReference type="InterPro" id="IPR039422">
    <property type="entry name" value="MarR/SlyA-like"/>
</dbReference>
<evidence type="ECO:0000313" key="1">
    <source>
        <dbReference type="EMBL" id="TYQ05018.1"/>
    </source>
</evidence>
<gene>
    <name evidence="1" type="ORF">FNL38_103369</name>
</gene>
<dbReference type="InterPro" id="IPR036388">
    <property type="entry name" value="WH-like_DNA-bd_sf"/>
</dbReference>
<keyword evidence="1" id="KW-0238">DNA-binding</keyword>
<dbReference type="PROSITE" id="PS50995">
    <property type="entry name" value="HTH_MARR_2"/>
    <property type="match status" value="1"/>
</dbReference>
<dbReference type="PANTHER" id="PTHR33164">
    <property type="entry name" value="TRANSCRIPTIONAL REGULATOR, MARR FAMILY"/>
    <property type="match status" value="1"/>
</dbReference>
<dbReference type="AlphaFoldDB" id="A0A652YR32"/>
<protein>
    <submittedName>
        <fullName evidence="1">DNA-binding MarR family transcriptional regulator</fullName>
    </submittedName>
</protein>
<reference evidence="1" key="1">
    <citation type="submission" date="2019-07" db="EMBL/GenBank/DDBJ databases">
        <title>Genomic Encyclopedia of Type Strains, Phase IV (KMG-IV): sequencing the most valuable type-strain genomes for metagenomic binning, comparative biology and taxonomic classification.</title>
        <authorList>
            <person name="Goeker M."/>
        </authorList>
    </citation>
    <scope>NUCLEOTIDE SEQUENCE</scope>
    <source>
        <strain evidence="1">DSM 44596</strain>
    </source>
</reference>
<dbReference type="EMBL" id="VNIQ01000003">
    <property type="protein sequence ID" value="TYQ05018.1"/>
    <property type="molecule type" value="Genomic_DNA"/>
</dbReference>
<dbReference type="InterPro" id="IPR000835">
    <property type="entry name" value="HTH_MarR-typ"/>
</dbReference>
<dbReference type="InterPro" id="IPR036390">
    <property type="entry name" value="WH_DNA-bd_sf"/>
</dbReference>
<dbReference type="GO" id="GO:0003677">
    <property type="term" value="F:DNA binding"/>
    <property type="evidence" value="ECO:0007669"/>
    <property type="project" value="UniProtKB-KW"/>
</dbReference>
<comment type="caution">
    <text evidence="1">The sequence shown here is derived from an EMBL/GenBank/DDBJ whole genome shotgun (WGS) entry which is preliminary data.</text>
</comment>
<dbReference type="GO" id="GO:0003700">
    <property type="term" value="F:DNA-binding transcription factor activity"/>
    <property type="evidence" value="ECO:0007669"/>
    <property type="project" value="InterPro"/>
</dbReference>
<dbReference type="SUPFAM" id="SSF46785">
    <property type="entry name" value="Winged helix' DNA-binding domain"/>
    <property type="match status" value="1"/>
</dbReference>
<dbReference type="SMART" id="SM00347">
    <property type="entry name" value="HTH_MARR"/>
    <property type="match status" value="1"/>
</dbReference>
<proteinExistence type="predicted"/>
<accession>A0A652YR32</accession>